<evidence type="ECO:0000313" key="3">
    <source>
        <dbReference type="Proteomes" id="UP000267464"/>
    </source>
</evidence>
<keyword evidence="3" id="KW-1185">Reference proteome</keyword>
<protein>
    <recommendedName>
        <fullName evidence="4">Glycerate kinase</fullName>
    </recommendedName>
</protein>
<name>A0A3N7IZB0_9BURK</name>
<reference evidence="2 3" key="1">
    <citation type="submission" date="2018-08" db="EMBL/GenBank/DDBJ databases">
        <authorList>
            <person name="Khan S.A."/>
            <person name="Jeon C.O."/>
            <person name="Chun B.H."/>
            <person name="Jeong S.E."/>
        </authorList>
    </citation>
    <scope>NUCLEOTIDE SEQUENCE [LARGE SCALE GENOMIC DNA]</scope>
    <source>
        <strain evidence="2 3">S-16</strain>
    </source>
</reference>
<dbReference type="RefSeq" id="WP_124540498.1">
    <property type="nucleotide sequence ID" value="NZ_QUSW01000003.1"/>
</dbReference>
<accession>A0A3N7IZB0</accession>
<gene>
    <name evidence="2" type="ORF">DZC73_11990</name>
</gene>
<sequence length="132" mass="14732">MNPTIGWILAVLIVITAWQAYGWQGVFFAISLVVFWLLLQFNRSMRVMKNAAGAPMGDLEDTDAFNARLKVGMTLMQVLTITRSLGVKVRDVPETYRWTDPQGAGVALVFDNGRLQRWTLERPEPGLAVPAP</sequence>
<reference evidence="2 3" key="2">
    <citation type="submission" date="2018-12" db="EMBL/GenBank/DDBJ databases">
        <title>Rhizobacter gummiphilus sp. nov., a rubber-degrading bacterium isolated from the soil of a botanical garden in Japan.</title>
        <authorList>
            <person name="Shunsuke S.S."/>
        </authorList>
    </citation>
    <scope>NUCLEOTIDE SEQUENCE [LARGE SCALE GENOMIC DNA]</scope>
    <source>
        <strain evidence="2 3">S-16</strain>
    </source>
</reference>
<keyword evidence="1" id="KW-0472">Membrane</keyword>
<evidence type="ECO:0000256" key="1">
    <source>
        <dbReference type="SAM" id="Phobius"/>
    </source>
</evidence>
<feature type="transmembrane region" description="Helical" evidence="1">
    <location>
        <begin position="6"/>
        <end position="39"/>
    </location>
</feature>
<dbReference type="OrthoDB" id="8907926at2"/>
<evidence type="ECO:0008006" key="4">
    <source>
        <dbReference type="Google" id="ProtNLM"/>
    </source>
</evidence>
<keyword evidence="1" id="KW-1133">Transmembrane helix</keyword>
<dbReference type="EMBL" id="QUSW01000003">
    <property type="protein sequence ID" value="RQP24052.1"/>
    <property type="molecule type" value="Genomic_DNA"/>
</dbReference>
<dbReference type="Proteomes" id="UP000267464">
    <property type="component" value="Unassembled WGS sequence"/>
</dbReference>
<keyword evidence="1" id="KW-0812">Transmembrane</keyword>
<evidence type="ECO:0000313" key="2">
    <source>
        <dbReference type="EMBL" id="RQP24052.1"/>
    </source>
</evidence>
<comment type="caution">
    <text evidence="2">The sequence shown here is derived from an EMBL/GenBank/DDBJ whole genome shotgun (WGS) entry which is preliminary data.</text>
</comment>
<dbReference type="AlphaFoldDB" id="A0A3N7IZB0"/>
<organism evidence="2 3">
    <name type="scientific">Piscinibacter terrae</name>
    <dbReference type="NCBI Taxonomy" id="2496871"/>
    <lineage>
        <taxon>Bacteria</taxon>
        <taxon>Pseudomonadati</taxon>
        <taxon>Pseudomonadota</taxon>
        <taxon>Betaproteobacteria</taxon>
        <taxon>Burkholderiales</taxon>
        <taxon>Sphaerotilaceae</taxon>
        <taxon>Piscinibacter</taxon>
    </lineage>
</organism>
<proteinExistence type="predicted"/>